<evidence type="ECO:0000313" key="1">
    <source>
        <dbReference type="EMBL" id="JAE09856.1"/>
    </source>
</evidence>
<accession>A0A0A9FI99</accession>
<sequence>MGMAVEKSISIQVKACSALGRATVAPGARRCHGCRQPLSISAVTASLSDSSLVRCFWCPTTRAVVPGGRWCSRTHGRFTAAGLLIDNAAPTLTAVAMTRLDPDRRLEFSGRFNLLLAPMRVADGRHDLTMAAVASQHHIAGAWGLNKRYSRCCSTATCRHTAVEHVRSNTKSSTTLDKYPMQRKSDSQTKEMRWTIPNLLYTFM</sequence>
<reference evidence="1" key="1">
    <citation type="submission" date="2014-09" db="EMBL/GenBank/DDBJ databases">
        <authorList>
            <person name="Magalhaes I.L.F."/>
            <person name="Oliveira U."/>
            <person name="Santos F.R."/>
            <person name="Vidigal T.H.D.A."/>
            <person name="Brescovit A.D."/>
            <person name="Santos A.J."/>
        </authorList>
    </citation>
    <scope>NUCLEOTIDE SEQUENCE</scope>
    <source>
        <tissue evidence="1">Shoot tissue taken approximately 20 cm above the soil surface</tissue>
    </source>
</reference>
<reference evidence="1" key="2">
    <citation type="journal article" date="2015" name="Data Brief">
        <title>Shoot transcriptome of the giant reed, Arundo donax.</title>
        <authorList>
            <person name="Barrero R.A."/>
            <person name="Guerrero F.D."/>
            <person name="Moolhuijzen P."/>
            <person name="Goolsby J.A."/>
            <person name="Tidwell J."/>
            <person name="Bellgard S.E."/>
            <person name="Bellgard M.I."/>
        </authorList>
    </citation>
    <scope>NUCLEOTIDE SEQUENCE</scope>
    <source>
        <tissue evidence="1">Shoot tissue taken approximately 20 cm above the soil surface</tissue>
    </source>
</reference>
<organism evidence="1">
    <name type="scientific">Arundo donax</name>
    <name type="common">Giant reed</name>
    <name type="synonym">Donax arundinaceus</name>
    <dbReference type="NCBI Taxonomy" id="35708"/>
    <lineage>
        <taxon>Eukaryota</taxon>
        <taxon>Viridiplantae</taxon>
        <taxon>Streptophyta</taxon>
        <taxon>Embryophyta</taxon>
        <taxon>Tracheophyta</taxon>
        <taxon>Spermatophyta</taxon>
        <taxon>Magnoliopsida</taxon>
        <taxon>Liliopsida</taxon>
        <taxon>Poales</taxon>
        <taxon>Poaceae</taxon>
        <taxon>PACMAD clade</taxon>
        <taxon>Arundinoideae</taxon>
        <taxon>Arundineae</taxon>
        <taxon>Arundo</taxon>
    </lineage>
</organism>
<name>A0A0A9FI99_ARUDO</name>
<dbReference type="EMBL" id="GBRH01188040">
    <property type="protein sequence ID" value="JAE09856.1"/>
    <property type="molecule type" value="Transcribed_RNA"/>
</dbReference>
<dbReference type="AlphaFoldDB" id="A0A0A9FI99"/>
<protein>
    <submittedName>
        <fullName evidence="1">Uncharacterized protein</fullName>
    </submittedName>
</protein>
<proteinExistence type="predicted"/>